<evidence type="ECO:0000313" key="15">
    <source>
        <dbReference type="EMBL" id="TDG44166.1"/>
    </source>
</evidence>
<dbReference type="OMA" id="CPVLCFQ"/>
<evidence type="ECO:0000256" key="8">
    <source>
        <dbReference type="ARBA" id="ARBA00022777"/>
    </source>
</evidence>
<keyword evidence="16" id="KW-1185">Reference proteome</keyword>
<dbReference type="PANTHER" id="PTHR45769:SF3">
    <property type="entry name" value="ADENOSINE KINASE"/>
    <property type="match status" value="1"/>
</dbReference>
<evidence type="ECO:0000256" key="4">
    <source>
        <dbReference type="ARBA" id="ARBA00012119"/>
    </source>
</evidence>
<keyword evidence="9" id="KW-0067">ATP-binding</keyword>
<dbReference type="InterPro" id="IPR011611">
    <property type="entry name" value="PfkB_dom"/>
</dbReference>
<dbReference type="PRINTS" id="PR00989">
    <property type="entry name" value="ADENOKINASE"/>
</dbReference>
<evidence type="ECO:0000256" key="3">
    <source>
        <dbReference type="ARBA" id="ARBA00010688"/>
    </source>
</evidence>
<dbReference type="Gene3D" id="3.40.1190.20">
    <property type="match status" value="1"/>
</dbReference>
<evidence type="ECO:0000256" key="9">
    <source>
        <dbReference type="ARBA" id="ARBA00022840"/>
    </source>
</evidence>
<keyword evidence="8" id="KW-0418">Kinase</keyword>
<dbReference type="EMBL" id="LSRL02000115">
    <property type="protein sequence ID" value="TDG44166.1"/>
    <property type="molecule type" value="Genomic_DNA"/>
</dbReference>
<feature type="domain" description="Carbohydrate kinase PfkB" evidence="14">
    <location>
        <begin position="92"/>
        <end position="399"/>
    </location>
</feature>
<dbReference type="GO" id="GO:0044209">
    <property type="term" value="P:AMP salvage"/>
    <property type="evidence" value="ECO:0007669"/>
    <property type="project" value="UniProtKB-UniPathway"/>
</dbReference>
<evidence type="ECO:0000256" key="7">
    <source>
        <dbReference type="ARBA" id="ARBA00022741"/>
    </source>
</evidence>
<dbReference type="PANTHER" id="PTHR45769">
    <property type="entry name" value="ADENOSINE KINASE"/>
    <property type="match status" value="1"/>
</dbReference>
<dbReference type="GO" id="GO:0004001">
    <property type="term" value="F:adenosine kinase activity"/>
    <property type="evidence" value="ECO:0007669"/>
    <property type="project" value="UniProtKB-EC"/>
</dbReference>
<dbReference type="Pfam" id="PF00294">
    <property type="entry name" value="PfkB"/>
    <property type="match status" value="1"/>
</dbReference>
<dbReference type="SUPFAM" id="SSF53613">
    <property type="entry name" value="Ribokinase-like"/>
    <property type="match status" value="1"/>
</dbReference>
<dbReference type="AlphaFoldDB" id="A0A484B5Q0"/>
<keyword evidence="6" id="KW-0660">Purine salvage</keyword>
<keyword evidence="7" id="KW-0547">Nucleotide-binding</keyword>
<reference evidence="15 16" key="1">
    <citation type="journal article" date="2019" name="J. Hered.">
        <title>An Improved Genome Assembly for Drosophila navojoa, the Basal Species in the mojavensis Cluster.</title>
        <authorList>
            <person name="Vanderlinde T."/>
            <person name="Dupim E.G."/>
            <person name="Nazario-Yepiz N.O."/>
            <person name="Carvalho A.B."/>
        </authorList>
    </citation>
    <scope>NUCLEOTIDE SEQUENCE [LARGE SCALE GENOMIC DNA]</scope>
    <source>
        <strain evidence="15">Navoj_Jal97</strain>
        <tissue evidence="15">Whole organism</tissue>
    </source>
</reference>
<dbReference type="FunFam" id="3.40.1190.20:FF:000076">
    <property type="entry name" value="Adenosine kinase"/>
    <property type="match status" value="1"/>
</dbReference>
<evidence type="ECO:0000313" key="16">
    <source>
        <dbReference type="Proteomes" id="UP000295192"/>
    </source>
</evidence>
<comment type="caution">
    <text evidence="15">The sequence shown here is derived from an EMBL/GenBank/DDBJ whole genome shotgun (WGS) entry which is preliminary data.</text>
</comment>
<name>A0A484B5Q0_DRONA</name>
<evidence type="ECO:0000256" key="5">
    <source>
        <dbReference type="ARBA" id="ARBA00022679"/>
    </source>
</evidence>
<dbReference type="GO" id="GO:0006166">
    <property type="term" value="P:purine ribonucleoside salvage"/>
    <property type="evidence" value="ECO:0007669"/>
    <property type="project" value="UniProtKB-KW"/>
</dbReference>
<accession>A0A484B5Q0</accession>
<dbReference type="STRING" id="7232.A0A484B5Q0"/>
<dbReference type="KEGG" id="dnv:108660117"/>
<evidence type="ECO:0000256" key="10">
    <source>
        <dbReference type="ARBA" id="ARBA00022842"/>
    </source>
</evidence>
<dbReference type="CDD" id="cd01168">
    <property type="entry name" value="adenosine_kinase"/>
    <property type="match status" value="1"/>
</dbReference>
<dbReference type="Proteomes" id="UP000295192">
    <property type="component" value="Unassembled WGS sequence"/>
</dbReference>
<comment type="similarity">
    <text evidence="3">Belongs to the carbohydrate kinase PfkB family.</text>
</comment>
<evidence type="ECO:0000256" key="11">
    <source>
        <dbReference type="ARBA" id="ARBA00051362"/>
    </source>
</evidence>
<dbReference type="GO" id="GO:0006144">
    <property type="term" value="P:purine nucleobase metabolic process"/>
    <property type="evidence" value="ECO:0007669"/>
    <property type="project" value="TreeGrafter"/>
</dbReference>
<comment type="cofactor">
    <cofactor evidence="1">
        <name>Mg(2+)</name>
        <dbReference type="ChEBI" id="CHEBI:18420"/>
    </cofactor>
</comment>
<organism evidence="15 16">
    <name type="scientific">Drosophila navojoa</name>
    <name type="common">Fruit fly</name>
    <dbReference type="NCBI Taxonomy" id="7232"/>
    <lineage>
        <taxon>Eukaryota</taxon>
        <taxon>Metazoa</taxon>
        <taxon>Ecdysozoa</taxon>
        <taxon>Arthropoda</taxon>
        <taxon>Hexapoda</taxon>
        <taxon>Insecta</taxon>
        <taxon>Pterygota</taxon>
        <taxon>Neoptera</taxon>
        <taxon>Endopterygota</taxon>
        <taxon>Diptera</taxon>
        <taxon>Brachycera</taxon>
        <taxon>Muscomorpha</taxon>
        <taxon>Ephydroidea</taxon>
        <taxon>Drosophilidae</taxon>
        <taxon>Drosophila</taxon>
    </lineage>
</organism>
<evidence type="ECO:0000256" key="13">
    <source>
        <dbReference type="PIRSR" id="PIRSR601805-1"/>
    </source>
</evidence>
<comment type="pathway">
    <text evidence="2">Purine metabolism; AMP biosynthesis via salvage pathway; AMP from adenosine: step 1/1.</text>
</comment>
<dbReference type="InterPro" id="IPR001805">
    <property type="entry name" value="Adenokinase"/>
</dbReference>
<keyword evidence="5" id="KW-0808">Transferase</keyword>
<evidence type="ECO:0000256" key="6">
    <source>
        <dbReference type="ARBA" id="ARBA00022726"/>
    </source>
</evidence>
<dbReference type="OrthoDB" id="432447at2759"/>
<evidence type="ECO:0000256" key="12">
    <source>
        <dbReference type="ARBA" id="ARBA00068771"/>
    </source>
</evidence>
<dbReference type="GO" id="GO:0005524">
    <property type="term" value="F:ATP binding"/>
    <property type="evidence" value="ECO:0007669"/>
    <property type="project" value="UniProtKB-KW"/>
</dbReference>
<feature type="active site" description="Proton acceptor" evidence="13">
    <location>
        <position position="362"/>
    </location>
</feature>
<gene>
    <name evidence="15" type="ORF">AWZ03_009396</name>
</gene>
<evidence type="ECO:0000256" key="1">
    <source>
        <dbReference type="ARBA" id="ARBA00001946"/>
    </source>
</evidence>
<dbReference type="EC" id="2.7.1.20" evidence="4"/>
<dbReference type="Gene3D" id="3.30.1110.10">
    <property type="match status" value="1"/>
</dbReference>
<sequence length="411" mass="45598">MRCLRRYFVNKLVLCGLRRGPAAKQGKHWSSYLIKGGSSLMGTAAIGKTSKDIYATIKGGSKEPMDLPECVLVGFGNPLLDITTTVEDTLLIEKYDLQSNAAIIADESHMPLFEELTNQEFVQYAAGGACQNSMRIFQWIVGKPFRAAFFGAVGRDKFGDTIAKRALADGVETRYQIKEEMPTGTCAVIMSGGDRSVVANLGAAALFTTEWLDIEENACLLENAKYFYATGFFIAVTPETVLRVAKLSSETNRYFVLNFSAVFVLQSHRNHLDEILPYCDMVIGNKQEALAYANMHEWNTTDIFEVGRRLQSLPKENCRPRIILITDAVCPVLCFQENDKVLQYPVPPIDKKSVIDTNGCGDAFVGGYLSQLVQNMPVDYCIRAGIFASQQVLRIIGVQVEKLPKFNESCI</sequence>
<protein>
    <recommendedName>
        <fullName evidence="12">Adenosine kinase</fullName>
        <ecNumber evidence="4">2.7.1.20</ecNumber>
    </recommendedName>
</protein>
<dbReference type="GO" id="GO:0005829">
    <property type="term" value="C:cytosol"/>
    <property type="evidence" value="ECO:0007669"/>
    <property type="project" value="TreeGrafter"/>
</dbReference>
<dbReference type="GO" id="GO:0005634">
    <property type="term" value="C:nucleus"/>
    <property type="evidence" value="ECO:0007669"/>
    <property type="project" value="TreeGrafter"/>
</dbReference>
<proteinExistence type="inferred from homology"/>
<dbReference type="UniPathway" id="UPA00588">
    <property type="reaction ID" value="UER00659"/>
</dbReference>
<dbReference type="InterPro" id="IPR029056">
    <property type="entry name" value="Ribokinase-like"/>
</dbReference>
<evidence type="ECO:0000259" key="14">
    <source>
        <dbReference type="Pfam" id="PF00294"/>
    </source>
</evidence>
<keyword evidence="10" id="KW-0460">Magnesium</keyword>
<evidence type="ECO:0000256" key="2">
    <source>
        <dbReference type="ARBA" id="ARBA00004801"/>
    </source>
</evidence>
<comment type="catalytic activity">
    <reaction evidence="11">
        <text>adenosine + ATP = AMP + ADP + H(+)</text>
        <dbReference type="Rhea" id="RHEA:20824"/>
        <dbReference type="ChEBI" id="CHEBI:15378"/>
        <dbReference type="ChEBI" id="CHEBI:16335"/>
        <dbReference type="ChEBI" id="CHEBI:30616"/>
        <dbReference type="ChEBI" id="CHEBI:456215"/>
        <dbReference type="ChEBI" id="CHEBI:456216"/>
        <dbReference type="EC" id="2.7.1.20"/>
    </reaction>
</comment>